<dbReference type="Proteomes" id="UP000199435">
    <property type="component" value="Unassembled WGS sequence"/>
</dbReference>
<dbReference type="RefSeq" id="WP_092852403.1">
    <property type="nucleotide sequence ID" value="NZ_FMAH01000026.1"/>
</dbReference>
<dbReference type="AlphaFoldDB" id="A0A1C3WBH1"/>
<dbReference type="PROSITE" id="PS50977">
    <property type="entry name" value="HTH_TETR_2"/>
    <property type="match status" value="1"/>
</dbReference>
<reference evidence="8" key="1">
    <citation type="submission" date="2016-08" db="EMBL/GenBank/DDBJ databases">
        <authorList>
            <person name="Varghese N."/>
            <person name="Submissions Spin"/>
        </authorList>
    </citation>
    <scope>NUCLEOTIDE SEQUENCE [LARGE SCALE GENOMIC DNA]</scope>
    <source>
        <strain evidence="8">HAMBI 2971</strain>
    </source>
</reference>
<name>A0A1C3WBH1_9HYPH</name>
<keyword evidence="8" id="KW-1185">Reference proteome</keyword>
<dbReference type="SUPFAM" id="SSF46689">
    <property type="entry name" value="Homeodomain-like"/>
    <property type="match status" value="1"/>
</dbReference>
<sequence length="204" mass="22122">MRTRDPEKHALQLEAILEAAKICFARTGFHRTSTEAICGEAGVSSGKLFHYFPNKKAIILAVVHEQTSQTATYIGELLQQADLAAALLDFFDVVLHLAADALERRLILEIAAEATRDEDVGALNAAGDRLLRDGLTALLSGAAERGQVKLMVPLEHAVRFLMIVIDGIFNRASIDASFDPAEERASLRTIISNVLCITGENPDA</sequence>
<proteinExistence type="predicted"/>
<dbReference type="InterPro" id="IPR036271">
    <property type="entry name" value="Tet_transcr_reg_TetR-rel_C_sf"/>
</dbReference>
<dbReference type="InterPro" id="IPR050109">
    <property type="entry name" value="HTH-type_TetR-like_transc_reg"/>
</dbReference>
<feature type="DNA-binding region" description="H-T-H motif" evidence="5">
    <location>
        <begin position="33"/>
        <end position="52"/>
    </location>
</feature>
<keyword evidence="2" id="KW-0805">Transcription regulation</keyword>
<dbReference type="PANTHER" id="PTHR30055:SF226">
    <property type="entry name" value="HTH-TYPE TRANSCRIPTIONAL REGULATOR PKSA"/>
    <property type="match status" value="1"/>
</dbReference>
<organism evidence="7 8">
    <name type="scientific">Rhizobium miluonense</name>
    <dbReference type="NCBI Taxonomy" id="411945"/>
    <lineage>
        <taxon>Bacteria</taxon>
        <taxon>Pseudomonadati</taxon>
        <taxon>Pseudomonadota</taxon>
        <taxon>Alphaproteobacteria</taxon>
        <taxon>Hyphomicrobiales</taxon>
        <taxon>Rhizobiaceae</taxon>
        <taxon>Rhizobium/Agrobacterium group</taxon>
        <taxon>Rhizobium</taxon>
    </lineage>
</organism>
<dbReference type="SUPFAM" id="SSF48498">
    <property type="entry name" value="Tetracyclin repressor-like, C-terminal domain"/>
    <property type="match status" value="1"/>
</dbReference>
<evidence type="ECO:0000256" key="2">
    <source>
        <dbReference type="ARBA" id="ARBA00023015"/>
    </source>
</evidence>
<keyword evidence="4" id="KW-0804">Transcription</keyword>
<dbReference type="GO" id="GO:0000976">
    <property type="term" value="F:transcription cis-regulatory region binding"/>
    <property type="evidence" value="ECO:0007669"/>
    <property type="project" value="TreeGrafter"/>
</dbReference>
<dbReference type="Pfam" id="PF13977">
    <property type="entry name" value="TetR_C_6"/>
    <property type="match status" value="1"/>
</dbReference>
<dbReference type="InterPro" id="IPR039538">
    <property type="entry name" value="BetI_C"/>
</dbReference>
<evidence type="ECO:0000313" key="7">
    <source>
        <dbReference type="EMBL" id="SCB37236.1"/>
    </source>
</evidence>
<evidence type="ECO:0000256" key="3">
    <source>
        <dbReference type="ARBA" id="ARBA00023125"/>
    </source>
</evidence>
<evidence type="ECO:0000313" key="8">
    <source>
        <dbReference type="Proteomes" id="UP000199435"/>
    </source>
</evidence>
<keyword evidence="1" id="KW-0678">Repressor</keyword>
<dbReference type="EMBL" id="FMAH01000026">
    <property type="protein sequence ID" value="SCB37236.1"/>
    <property type="molecule type" value="Genomic_DNA"/>
</dbReference>
<accession>A0A1C3WBH1</accession>
<evidence type="ECO:0000256" key="4">
    <source>
        <dbReference type="ARBA" id="ARBA00023163"/>
    </source>
</evidence>
<dbReference type="OrthoDB" id="9808189at2"/>
<dbReference type="STRING" id="411945.GA0061102_10264"/>
<evidence type="ECO:0000256" key="1">
    <source>
        <dbReference type="ARBA" id="ARBA00022491"/>
    </source>
</evidence>
<dbReference type="Gene3D" id="1.10.357.10">
    <property type="entry name" value="Tetracycline Repressor, domain 2"/>
    <property type="match status" value="1"/>
</dbReference>
<dbReference type="GO" id="GO:0003700">
    <property type="term" value="F:DNA-binding transcription factor activity"/>
    <property type="evidence" value="ECO:0007669"/>
    <property type="project" value="TreeGrafter"/>
</dbReference>
<dbReference type="PRINTS" id="PR00455">
    <property type="entry name" value="HTHTETR"/>
</dbReference>
<gene>
    <name evidence="7" type="ORF">GA0061102_10264</name>
</gene>
<dbReference type="PROSITE" id="PS01081">
    <property type="entry name" value="HTH_TETR_1"/>
    <property type="match status" value="1"/>
</dbReference>
<dbReference type="InterPro" id="IPR001647">
    <property type="entry name" value="HTH_TetR"/>
</dbReference>
<keyword evidence="3 5" id="KW-0238">DNA-binding</keyword>
<dbReference type="PANTHER" id="PTHR30055">
    <property type="entry name" value="HTH-TYPE TRANSCRIPTIONAL REGULATOR RUTR"/>
    <property type="match status" value="1"/>
</dbReference>
<feature type="domain" description="HTH tetR-type" evidence="6">
    <location>
        <begin position="10"/>
        <end position="70"/>
    </location>
</feature>
<protein>
    <submittedName>
        <fullName evidence="7">Transcriptional regulator, TetR family</fullName>
    </submittedName>
</protein>
<evidence type="ECO:0000259" key="6">
    <source>
        <dbReference type="PROSITE" id="PS50977"/>
    </source>
</evidence>
<dbReference type="InterPro" id="IPR009057">
    <property type="entry name" value="Homeodomain-like_sf"/>
</dbReference>
<dbReference type="Pfam" id="PF00440">
    <property type="entry name" value="TetR_N"/>
    <property type="match status" value="1"/>
</dbReference>
<dbReference type="InterPro" id="IPR023772">
    <property type="entry name" value="DNA-bd_HTH_TetR-type_CS"/>
</dbReference>
<evidence type="ECO:0000256" key="5">
    <source>
        <dbReference type="PROSITE-ProRule" id="PRU00335"/>
    </source>
</evidence>